<evidence type="ECO:0000256" key="2">
    <source>
        <dbReference type="ARBA" id="ARBA00023125"/>
    </source>
</evidence>
<dbReference type="SUPFAM" id="SSF46785">
    <property type="entry name" value="Winged helix' DNA-binding domain"/>
    <property type="match status" value="1"/>
</dbReference>
<keyword evidence="2" id="KW-0238">DNA-binding</keyword>
<dbReference type="InterPro" id="IPR052067">
    <property type="entry name" value="Metal_resp_HTH_trans_reg"/>
</dbReference>
<reference evidence="5" key="1">
    <citation type="journal article" date="2012" name="J. Bacteriol.">
        <title>Genome sequences of type strains of seven species of the marine bacterium Pseudoalteromonas.</title>
        <authorList>
            <person name="Xie B.B."/>
            <person name="Shu Y.L."/>
            <person name="Qin Q.L."/>
            <person name="Rong J.C."/>
            <person name="Zhang X.Y."/>
            <person name="Chen X.L."/>
            <person name="Shi M."/>
            <person name="He H.L."/>
            <person name="Zhou B.C."/>
            <person name="Zhang Y.Z."/>
        </authorList>
    </citation>
    <scope>NUCLEOTIDE SEQUENCE</scope>
    <source>
        <strain evidence="5">DSM 8771</strain>
    </source>
</reference>
<dbReference type="InterPro" id="IPR000835">
    <property type="entry name" value="HTH_MarR-typ"/>
</dbReference>
<dbReference type="EMBL" id="AHBZ03000027">
    <property type="protein sequence ID" value="KAF7764167.1"/>
    <property type="molecule type" value="Genomic_DNA"/>
</dbReference>
<dbReference type="PANTHER" id="PTHR35790">
    <property type="entry name" value="HTH-TYPE TRANSCRIPTIONAL REGULATOR PCHR"/>
    <property type="match status" value="1"/>
</dbReference>
<feature type="domain" description="HTH marR-type" evidence="4">
    <location>
        <begin position="23"/>
        <end position="156"/>
    </location>
</feature>
<evidence type="ECO:0000256" key="1">
    <source>
        <dbReference type="ARBA" id="ARBA00023015"/>
    </source>
</evidence>
<organism evidence="5 6">
    <name type="scientific">Pseudoalteromonas citrea</name>
    <dbReference type="NCBI Taxonomy" id="43655"/>
    <lineage>
        <taxon>Bacteria</taxon>
        <taxon>Pseudomonadati</taxon>
        <taxon>Pseudomonadota</taxon>
        <taxon>Gammaproteobacteria</taxon>
        <taxon>Alteromonadales</taxon>
        <taxon>Pseudoalteromonadaceae</taxon>
        <taxon>Pseudoalteromonas</taxon>
    </lineage>
</organism>
<dbReference type="GO" id="GO:0003700">
    <property type="term" value="F:DNA-binding transcription factor activity"/>
    <property type="evidence" value="ECO:0007669"/>
    <property type="project" value="InterPro"/>
</dbReference>
<dbReference type="SMART" id="SM00347">
    <property type="entry name" value="HTH_MARR"/>
    <property type="match status" value="1"/>
</dbReference>
<proteinExistence type="predicted"/>
<evidence type="ECO:0000313" key="6">
    <source>
        <dbReference type="Proteomes" id="UP000016487"/>
    </source>
</evidence>
<dbReference type="RefSeq" id="WP_010365772.1">
    <property type="nucleotide sequence ID" value="NZ_AHBZ03000027.1"/>
</dbReference>
<sequence length="193" mass="22030">MSNKMRKAAFTLNKDIANPYDLYNHLPYRVAVASNLLAIDRDAAIKQLTELETREIRVLLNIGSYGPINAADIAYQSRLDPYSVNRAINCLLKLNYIAEVKRVTNQKVKRVALTEVGVSVYQKITEHLEQRTQRLTENLTTKEQTTLLALLEKLELQAEQVLAETASVIEAQGEPITRDQKEVIRWYKRTSSQ</sequence>
<gene>
    <name evidence="5" type="ORF">PCIT_b0089</name>
</gene>
<protein>
    <recommendedName>
        <fullName evidence="4">HTH marR-type domain-containing protein</fullName>
    </recommendedName>
</protein>
<evidence type="ECO:0000313" key="5">
    <source>
        <dbReference type="EMBL" id="KAF7764167.1"/>
    </source>
</evidence>
<accession>A0AAD4AE06</accession>
<dbReference type="InterPro" id="IPR036390">
    <property type="entry name" value="WH_DNA-bd_sf"/>
</dbReference>
<dbReference type="AlphaFoldDB" id="A0AAD4AE06"/>
<comment type="caution">
    <text evidence="5">The sequence shown here is derived from an EMBL/GenBank/DDBJ whole genome shotgun (WGS) entry which is preliminary data.</text>
</comment>
<keyword evidence="1" id="KW-0805">Transcription regulation</keyword>
<dbReference type="Gene3D" id="1.10.10.10">
    <property type="entry name" value="Winged helix-like DNA-binding domain superfamily/Winged helix DNA-binding domain"/>
    <property type="match status" value="1"/>
</dbReference>
<keyword evidence="3" id="KW-0804">Transcription</keyword>
<evidence type="ECO:0000256" key="3">
    <source>
        <dbReference type="ARBA" id="ARBA00023163"/>
    </source>
</evidence>
<dbReference type="InterPro" id="IPR036388">
    <property type="entry name" value="WH-like_DNA-bd_sf"/>
</dbReference>
<evidence type="ECO:0000259" key="4">
    <source>
        <dbReference type="PROSITE" id="PS50995"/>
    </source>
</evidence>
<dbReference type="GO" id="GO:0003677">
    <property type="term" value="F:DNA binding"/>
    <property type="evidence" value="ECO:0007669"/>
    <property type="project" value="UniProtKB-KW"/>
</dbReference>
<dbReference type="Proteomes" id="UP000016487">
    <property type="component" value="Unassembled WGS sequence"/>
</dbReference>
<reference evidence="5" key="2">
    <citation type="submission" date="2015-03" db="EMBL/GenBank/DDBJ databases">
        <title>Genome sequence of Pseudoalteromonas citrea.</title>
        <authorList>
            <person name="Xie B.-B."/>
            <person name="Rong J.-C."/>
            <person name="Qin Q.-L."/>
            <person name="Zhang Y.-Z."/>
        </authorList>
    </citation>
    <scope>NUCLEOTIDE SEQUENCE</scope>
    <source>
        <strain evidence="5">DSM 8771</strain>
    </source>
</reference>
<name>A0AAD4AE06_9GAMM</name>
<dbReference type="PANTHER" id="PTHR35790:SF4">
    <property type="entry name" value="HTH-TYPE TRANSCRIPTIONAL REGULATOR PCHR"/>
    <property type="match status" value="1"/>
</dbReference>
<dbReference type="PROSITE" id="PS50995">
    <property type="entry name" value="HTH_MARR_2"/>
    <property type="match status" value="1"/>
</dbReference>